<comment type="caution">
    <text evidence="1">The sequence shown here is derived from an EMBL/GenBank/DDBJ whole genome shotgun (WGS) entry which is preliminary data.</text>
</comment>
<dbReference type="AlphaFoldDB" id="A0A1D2MBT0"/>
<sequence length="429" mass="48694">MCDSINLVHGLLPELWEKVFEYLPDPEDFHAVINTCLEWHDLLEYQKTERLIGKTLSVLVGKGYSHPIYEDRKRNLPAVKTLLNLRQVNSEWRKEADKLLNADPKQETYVHSVEHVDTFMEAVKQLSSQHGNPFLGRELQVYRGDAETAEALQRLLNAHGKYLRNAALTLRVITPKKLSEYLALVPFIEDLTIDGVIDISDDEGNETRPTEQPVPFPPLSKLAKLDITQFWYPSGGNEENGRLFSSFLGCCSESLTVLRLNADVLKIPGINELIPNVKELFVFGPLYAAENPLVLSNLRIGLERVTILSIVEPILSFFATLNNFRNTLAYLSLSVRVNESFDPAHLPMLPNLKGLLLYVRSNLKNVPTDTLVKLSLVPASFQNLEFLAIMFDRAFQDIDLTVASEKIRTSFKRMKTVRLVRAEDGDSRY</sequence>
<organism evidence="1 2">
    <name type="scientific">Orchesella cincta</name>
    <name type="common">Springtail</name>
    <name type="synonym">Podura cincta</name>
    <dbReference type="NCBI Taxonomy" id="48709"/>
    <lineage>
        <taxon>Eukaryota</taxon>
        <taxon>Metazoa</taxon>
        <taxon>Ecdysozoa</taxon>
        <taxon>Arthropoda</taxon>
        <taxon>Hexapoda</taxon>
        <taxon>Collembola</taxon>
        <taxon>Entomobryomorpha</taxon>
        <taxon>Entomobryoidea</taxon>
        <taxon>Orchesellidae</taxon>
        <taxon>Orchesellinae</taxon>
        <taxon>Orchesella</taxon>
    </lineage>
</organism>
<dbReference type="EMBL" id="LJIJ01001996">
    <property type="protein sequence ID" value="ODM90389.1"/>
    <property type="molecule type" value="Genomic_DNA"/>
</dbReference>
<reference evidence="1 2" key="1">
    <citation type="journal article" date="2016" name="Genome Biol. Evol.">
        <title>Gene Family Evolution Reflects Adaptation to Soil Environmental Stressors in the Genome of the Collembolan Orchesella cincta.</title>
        <authorList>
            <person name="Faddeeva-Vakhrusheva A."/>
            <person name="Derks M.F."/>
            <person name="Anvar S.Y."/>
            <person name="Agamennone V."/>
            <person name="Suring W."/>
            <person name="Smit S."/>
            <person name="van Straalen N.M."/>
            <person name="Roelofs D."/>
        </authorList>
    </citation>
    <scope>NUCLEOTIDE SEQUENCE [LARGE SCALE GENOMIC DNA]</scope>
    <source>
        <tissue evidence="1">Mixed pool</tissue>
    </source>
</reference>
<proteinExistence type="predicted"/>
<gene>
    <name evidence="1" type="ORF">Ocin01_16294</name>
</gene>
<dbReference type="Proteomes" id="UP000094527">
    <property type="component" value="Unassembled WGS sequence"/>
</dbReference>
<evidence type="ECO:0008006" key="3">
    <source>
        <dbReference type="Google" id="ProtNLM"/>
    </source>
</evidence>
<evidence type="ECO:0000313" key="1">
    <source>
        <dbReference type="EMBL" id="ODM90389.1"/>
    </source>
</evidence>
<accession>A0A1D2MBT0</accession>
<name>A0A1D2MBT0_ORCCI</name>
<protein>
    <recommendedName>
        <fullName evidence="3">F-box domain-containing protein</fullName>
    </recommendedName>
</protein>
<evidence type="ECO:0000313" key="2">
    <source>
        <dbReference type="Proteomes" id="UP000094527"/>
    </source>
</evidence>
<keyword evidence="2" id="KW-1185">Reference proteome</keyword>